<proteinExistence type="predicted"/>
<keyword evidence="3" id="KW-0648">Protein biosynthesis</keyword>
<keyword evidence="3" id="KW-0396">Initiation factor</keyword>
<dbReference type="RefSeq" id="XP_030528845.1">
    <property type="nucleotide sequence ID" value="XM_030672985.2"/>
</dbReference>
<dbReference type="AlphaFoldDB" id="A0A8B8P1Y7"/>
<dbReference type="PANTHER" id="PTHR33871">
    <property type="entry name" value="OS05G0503100 PROTEIN-RELATED"/>
    <property type="match status" value="1"/>
</dbReference>
<evidence type="ECO:0000313" key="2">
    <source>
        <dbReference type="Proteomes" id="UP000827889"/>
    </source>
</evidence>
<evidence type="ECO:0000256" key="1">
    <source>
        <dbReference type="SAM" id="MobiDB-lite"/>
    </source>
</evidence>
<protein>
    <submittedName>
        <fullName evidence="3">Translation initiation factor IF-2</fullName>
    </submittedName>
</protein>
<dbReference type="PANTHER" id="PTHR33871:SF1">
    <property type="entry name" value="OS05G0503100 PROTEIN"/>
    <property type="match status" value="1"/>
</dbReference>
<organism evidence="2 3">
    <name type="scientific">Rhodamnia argentea</name>
    <dbReference type="NCBI Taxonomy" id="178133"/>
    <lineage>
        <taxon>Eukaryota</taxon>
        <taxon>Viridiplantae</taxon>
        <taxon>Streptophyta</taxon>
        <taxon>Embryophyta</taxon>
        <taxon>Tracheophyta</taxon>
        <taxon>Spermatophyta</taxon>
        <taxon>Magnoliopsida</taxon>
        <taxon>eudicotyledons</taxon>
        <taxon>Gunneridae</taxon>
        <taxon>Pentapetalae</taxon>
        <taxon>rosids</taxon>
        <taxon>malvids</taxon>
        <taxon>Myrtales</taxon>
        <taxon>Myrtaceae</taxon>
        <taxon>Myrtoideae</taxon>
        <taxon>Myrteae</taxon>
        <taxon>Australasian group</taxon>
        <taxon>Rhodamnia</taxon>
    </lineage>
</organism>
<feature type="region of interest" description="Disordered" evidence="1">
    <location>
        <begin position="1"/>
        <end position="56"/>
    </location>
</feature>
<gene>
    <name evidence="3" type="primary">LOC115739752</name>
</gene>
<dbReference type="GeneID" id="115739752"/>
<sequence>MGCCASTHGRRPSASSSSDHRRAKSTESRAPPPSMDEETVKEVLSETPTCPNAKPAAREAGYPLLARREKSPAVFAAADEASEEVSEICSLSESLSTATNLTDDAKPRAGNRPPAKLRGQAAAKSRSLPRDVGVRNDHGNRSRASGNSPAKRLDRSPARVNSGGSLRMVQSREPGSFRAVSARGGRPDPGERSGRRSGSPATSRVVGSAGPAVGRTPSARRTNPSPGRVRPGPTEGRNHEARGGGGGKRTSSAKESLENPLVSLECFIFL</sequence>
<dbReference type="OrthoDB" id="1922230at2759"/>
<feature type="compositionally biased region" description="Basic and acidic residues" evidence="1">
    <location>
        <begin position="185"/>
        <end position="194"/>
    </location>
</feature>
<accession>A0A8B8P1Y7</accession>
<name>A0A8B8P1Y7_9MYRT</name>
<reference evidence="3" key="1">
    <citation type="submission" date="2025-08" db="UniProtKB">
        <authorList>
            <consortium name="RefSeq"/>
        </authorList>
    </citation>
    <scope>IDENTIFICATION</scope>
    <source>
        <tissue evidence="3">Leaf</tissue>
    </source>
</reference>
<dbReference type="KEGG" id="rarg:115739752"/>
<feature type="compositionally biased region" description="Basic and acidic residues" evidence="1">
    <location>
        <begin position="18"/>
        <end position="27"/>
    </location>
</feature>
<feature type="compositionally biased region" description="Polar residues" evidence="1">
    <location>
        <begin position="91"/>
        <end position="102"/>
    </location>
</feature>
<dbReference type="Proteomes" id="UP000827889">
    <property type="component" value="Chromosome 9"/>
</dbReference>
<feature type="compositionally biased region" description="Basic and acidic residues" evidence="1">
    <location>
        <begin position="128"/>
        <end position="140"/>
    </location>
</feature>
<feature type="region of interest" description="Disordered" evidence="1">
    <location>
        <begin position="91"/>
        <end position="257"/>
    </location>
</feature>
<evidence type="ECO:0000313" key="3">
    <source>
        <dbReference type="RefSeq" id="XP_030528845.1"/>
    </source>
</evidence>
<keyword evidence="2" id="KW-1185">Reference proteome</keyword>